<gene>
    <name evidence="4" type="ORF">CHI95_02620</name>
    <name evidence="1" type="ORF">GHA_00220</name>
    <name evidence="5" type="ORF">KOF27_13340</name>
    <name evidence="2" type="ORF">KYI77_20935</name>
    <name evidence="3" type="ORF">OGX73_07720</name>
</gene>
<dbReference type="EMBL" id="JAOWIN010000004">
    <property type="protein sequence ID" value="MDI9092505.1"/>
    <property type="molecule type" value="Genomic_DNA"/>
</dbReference>
<dbReference type="GeneID" id="92275671"/>
<dbReference type="EMBL" id="CAHPSF010000001">
    <property type="protein sequence ID" value="CAB5661275.1"/>
    <property type="molecule type" value="Genomic_DNA"/>
</dbReference>
<dbReference type="Proteomes" id="UP001155882">
    <property type="component" value="Unassembled WGS sequence"/>
</dbReference>
<organism evidence="4 6">
    <name type="scientific">Providencia rettgeri</name>
    <dbReference type="NCBI Taxonomy" id="587"/>
    <lineage>
        <taxon>Bacteria</taxon>
        <taxon>Pseudomonadati</taxon>
        <taxon>Pseudomonadota</taxon>
        <taxon>Gammaproteobacteria</taxon>
        <taxon>Enterobacterales</taxon>
        <taxon>Morganellaceae</taxon>
        <taxon>Providencia</taxon>
    </lineage>
</organism>
<dbReference type="InterPro" id="IPR017021">
    <property type="entry name" value="UCP033763"/>
</dbReference>
<dbReference type="InterPro" id="IPR018988">
    <property type="entry name" value="DUF2000"/>
</dbReference>
<dbReference type="EMBL" id="JAHWLI010000121">
    <property type="protein sequence ID" value="MBW3118908.1"/>
    <property type="molecule type" value="Genomic_DNA"/>
</dbReference>
<reference evidence="5" key="3">
    <citation type="submission" date="2021-06" db="EMBL/GenBank/DDBJ databases">
        <title>Emergence of genetically related NDM-1-producing Providencia rettgeri strains in Argentina.</title>
        <authorList>
            <person name="Pasteran F."/>
            <person name="Meo A."/>
            <person name="Gomez S."/>
            <person name="Derdoy L."/>
            <person name="Albronoz E."/>
            <person name="Faccone D."/>
            <person name="Guerriero L."/>
            <person name="Archuby D."/>
            <person name="Tarzia A."/>
            <person name="Lopez M."/>
            <person name="Corso A."/>
        </authorList>
    </citation>
    <scope>NUCLEOTIDE SEQUENCE</scope>
    <source>
        <strain evidence="5">PreM15628</strain>
    </source>
</reference>
<evidence type="ECO:0000313" key="2">
    <source>
        <dbReference type="EMBL" id="MBW3118908.1"/>
    </source>
</evidence>
<dbReference type="EMBL" id="CP076405">
    <property type="protein sequence ID" value="QWQ19599.1"/>
    <property type="molecule type" value="Genomic_DNA"/>
</dbReference>
<dbReference type="Proteomes" id="UP000216001">
    <property type="component" value="Unassembled WGS sequence"/>
</dbReference>
<protein>
    <submittedName>
        <fullName evidence="4">DUF2000 domain-containing protein</fullName>
    </submittedName>
    <submittedName>
        <fullName evidence="1">Uncharacterized protein conserved in bacteria</fullName>
    </submittedName>
</protein>
<dbReference type="Proteomes" id="UP001159001">
    <property type="component" value="Unassembled WGS sequence"/>
</dbReference>
<dbReference type="PIRSF" id="PIRSF033736">
    <property type="entry name" value="UCP033763"/>
    <property type="match status" value="1"/>
</dbReference>
<dbReference type="InterPro" id="IPR023476">
    <property type="entry name" value="Pep_tRNA_hydro_II_dom_sf"/>
</dbReference>
<dbReference type="RefSeq" id="WP_004256305.1">
    <property type="nucleotide sequence ID" value="NZ_ABDWLN020000028.1"/>
</dbReference>
<evidence type="ECO:0000313" key="3">
    <source>
        <dbReference type="EMBL" id="MDI9092505.1"/>
    </source>
</evidence>
<evidence type="ECO:0000313" key="6">
    <source>
        <dbReference type="Proteomes" id="UP000216001"/>
    </source>
</evidence>
<proteinExistence type="predicted"/>
<name>A0A264VZ62_PRORE</name>
<dbReference type="EMBL" id="NOWC01000002">
    <property type="protein sequence ID" value="OZS76087.1"/>
    <property type="molecule type" value="Genomic_DNA"/>
</dbReference>
<dbReference type="Proteomes" id="UP000682358">
    <property type="component" value="Chromosome"/>
</dbReference>
<reference evidence="3" key="5">
    <citation type="submission" date="2022-10" db="EMBL/GenBank/DDBJ databases">
        <title>Bacterial isolates recovered from the One Health project in Brazil.</title>
        <authorList>
            <person name="Valiatti T.B."/>
            <person name="Santos F."/>
            <person name="Cayo R."/>
            <person name="Gales A.C."/>
        </authorList>
    </citation>
    <scope>NUCLEOTIDE SEQUENCE</scope>
    <source>
        <strain evidence="3">PVR188</strain>
    </source>
</reference>
<dbReference type="Proteomes" id="UP000834611">
    <property type="component" value="Unassembled WGS sequence"/>
</dbReference>
<evidence type="ECO:0000313" key="5">
    <source>
        <dbReference type="EMBL" id="QWQ19599.1"/>
    </source>
</evidence>
<dbReference type="Gene3D" id="3.40.1490.10">
    <property type="entry name" value="Bit1"/>
    <property type="match status" value="1"/>
</dbReference>
<reference evidence="2" key="4">
    <citation type="submission" date="2021-07" db="EMBL/GenBank/DDBJ databases">
        <authorList>
            <person name="Stanton E."/>
        </authorList>
    </citation>
    <scope>NUCLEOTIDE SEQUENCE</scope>
    <source>
        <strain evidence="2">2021EL-01139</strain>
    </source>
</reference>
<reference evidence="4 6" key="1">
    <citation type="submission" date="2017-07" db="EMBL/GenBank/DDBJ databases">
        <title>blaIMP-27 on transferable plasmids in Proteus mirabilis and Providencia rettgeri.</title>
        <authorList>
            <person name="Potter R."/>
        </authorList>
    </citation>
    <scope>NUCLEOTIDE SEQUENCE [LARGE SCALE GENOMIC DNA]</scope>
    <source>
        <strain evidence="4 6">PR1</strain>
    </source>
</reference>
<accession>A0A264VZ62</accession>
<evidence type="ECO:0000313" key="4">
    <source>
        <dbReference type="EMBL" id="OZS76087.1"/>
    </source>
</evidence>
<evidence type="ECO:0000313" key="1">
    <source>
        <dbReference type="EMBL" id="CAB5661275.1"/>
    </source>
</evidence>
<dbReference type="Pfam" id="PF09391">
    <property type="entry name" value="DUF2000"/>
    <property type="match status" value="1"/>
</dbReference>
<dbReference type="SUPFAM" id="SSF102462">
    <property type="entry name" value="Peptidyl-tRNA hydrolase II"/>
    <property type="match status" value="1"/>
</dbReference>
<reference evidence="1" key="2">
    <citation type="submission" date="2020-05" db="EMBL/GenBank/DDBJ databases">
        <authorList>
            <person name="Delgado-Blas J."/>
        </authorList>
    </citation>
    <scope>NUCLEOTIDE SEQUENCE</scope>
    <source>
        <strain evidence="1">BB1453</strain>
    </source>
</reference>
<sequence>MIFNPAEHRCAIVVNQDLSNGLAMNAASVIGVSLGNKVNNIVGEDLNSADNINYPGVIYAPLPILKSPEQYIKEIEVAALKVNEIYIIPFSLLAQSCRTYDEYQQKLLEHEYKNIQLAGIGLVGNKKAVTQLIGHLPLFR</sequence>
<dbReference type="AlphaFoldDB" id="A0A264VZ62"/>